<dbReference type="Proteomes" id="UP000276542">
    <property type="component" value="Unassembled WGS sequence"/>
</dbReference>
<evidence type="ECO:0000256" key="3">
    <source>
        <dbReference type="ARBA" id="ARBA00022448"/>
    </source>
</evidence>
<reference evidence="12" key="1">
    <citation type="submission" date="2018-09" db="EMBL/GenBank/DDBJ databases">
        <authorList>
            <person name="Zhu H."/>
        </authorList>
    </citation>
    <scope>NUCLEOTIDE SEQUENCE [LARGE SCALE GENOMIC DNA]</scope>
    <source>
        <strain evidence="12">K1W22B-1</strain>
    </source>
</reference>
<keyword evidence="5" id="KW-0812">Transmembrane</keyword>
<dbReference type="NCBIfam" id="TIGR00739">
    <property type="entry name" value="yajC"/>
    <property type="match status" value="1"/>
</dbReference>
<evidence type="ECO:0000256" key="6">
    <source>
        <dbReference type="ARBA" id="ARBA00022927"/>
    </source>
</evidence>
<organism evidence="11 12">
    <name type="scientific">Nocardioides cavernaquae</name>
    <dbReference type="NCBI Taxonomy" id="2321396"/>
    <lineage>
        <taxon>Bacteria</taxon>
        <taxon>Bacillati</taxon>
        <taxon>Actinomycetota</taxon>
        <taxon>Actinomycetes</taxon>
        <taxon>Propionibacteriales</taxon>
        <taxon>Nocardioidaceae</taxon>
        <taxon>Nocardioides</taxon>
    </lineage>
</organism>
<dbReference type="AlphaFoldDB" id="A0A3A5HBB3"/>
<keyword evidence="9" id="KW-0472">Membrane</keyword>
<dbReference type="GO" id="GO:0015031">
    <property type="term" value="P:protein transport"/>
    <property type="evidence" value="ECO:0007669"/>
    <property type="project" value="UniProtKB-KW"/>
</dbReference>
<evidence type="ECO:0000313" key="12">
    <source>
        <dbReference type="Proteomes" id="UP000276542"/>
    </source>
</evidence>
<keyword evidence="4" id="KW-1003">Cell membrane</keyword>
<dbReference type="GO" id="GO:0005886">
    <property type="term" value="C:plasma membrane"/>
    <property type="evidence" value="ECO:0007669"/>
    <property type="project" value="UniProtKB-SubCell"/>
</dbReference>
<evidence type="ECO:0000256" key="10">
    <source>
        <dbReference type="SAM" id="MobiDB-lite"/>
    </source>
</evidence>
<comment type="subcellular location">
    <subcellularLocation>
        <location evidence="1">Cell membrane</location>
        <topology evidence="1">Single-pass membrane protein</topology>
    </subcellularLocation>
</comment>
<feature type="region of interest" description="Disordered" evidence="10">
    <location>
        <begin position="75"/>
        <end position="100"/>
    </location>
</feature>
<evidence type="ECO:0000256" key="9">
    <source>
        <dbReference type="ARBA" id="ARBA00023136"/>
    </source>
</evidence>
<dbReference type="EMBL" id="QYRP01000002">
    <property type="protein sequence ID" value="RJS47391.1"/>
    <property type="molecule type" value="Genomic_DNA"/>
</dbReference>
<evidence type="ECO:0000256" key="4">
    <source>
        <dbReference type="ARBA" id="ARBA00022475"/>
    </source>
</evidence>
<keyword evidence="8" id="KW-0811">Translocation</keyword>
<protein>
    <submittedName>
        <fullName evidence="11">Preprotein translocase subunit YajC</fullName>
    </submittedName>
</protein>
<evidence type="ECO:0000256" key="2">
    <source>
        <dbReference type="ARBA" id="ARBA00006742"/>
    </source>
</evidence>
<dbReference type="SMART" id="SM01323">
    <property type="entry name" value="YajC"/>
    <property type="match status" value="1"/>
</dbReference>
<comment type="similarity">
    <text evidence="2">Belongs to the YajC family.</text>
</comment>
<evidence type="ECO:0000256" key="7">
    <source>
        <dbReference type="ARBA" id="ARBA00022989"/>
    </source>
</evidence>
<evidence type="ECO:0000256" key="1">
    <source>
        <dbReference type="ARBA" id="ARBA00004162"/>
    </source>
</evidence>
<name>A0A3A5HBB3_9ACTN</name>
<comment type="caution">
    <text evidence="11">The sequence shown here is derived from an EMBL/GenBank/DDBJ whole genome shotgun (WGS) entry which is preliminary data.</text>
</comment>
<dbReference type="PANTHER" id="PTHR33909">
    <property type="entry name" value="SEC TRANSLOCON ACCESSORY COMPLEX SUBUNIT YAJC"/>
    <property type="match status" value="1"/>
</dbReference>
<gene>
    <name evidence="11" type="primary">yajC</name>
    <name evidence="11" type="ORF">D4739_14995</name>
</gene>
<proteinExistence type="inferred from homology"/>
<keyword evidence="12" id="KW-1185">Reference proteome</keyword>
<evidence type="ECO:0000256" key="5">
    <source>
        <dbReference type="ARBA" id="ARBA00022692"/>
    </source>
</evidence>
<sequence length="100" mass="10346">MLGIFAVLWLLLVLPARRRQRAMAELQAGIAVGDTLVTSGGIYGTVTRLDDDRIGLEIAPGVIVELARGAIVGAPQPGAHPASAHPADQPVVDKSAEGDN</sequence>
<dbReference type="Pfam" id="PF02699">
    <property type="entry name" value="YajC"/>
    <property type="match status" value="1"/>
</dbReference>
<evidence type="ECO:0000256" key="8">
    <source>
        <dbReference type="ARBA" id="ARBA00023010"/>
    </source>
</evidence>
<keyword evidence="6" id="KW-0653">Protein transport</keyword>
<accession>A0A3A5HBB3</accession>
<keyword evidence="3" id="KW-0813">Transport</keyword>
<evidence type="ECO:0000313" key="11">
    <source>
        <dbReference type="EMBL" id="RJS47391.1"/>
    </source>
</evidence>
<keyword evidence="7" id="KW-1133">Transmembrane helix</keyword>
<dbReference type="PANTHER" id="PTHR33909:SF1">
    <property type="entry name" value="SEC TRANSLOCON ACCESSORY COMPLEX SUBUNIT YAJC"/>
    <property type="match status" value="1"/>
</dbReference>
<dbReference type="InterPro" id="IPR003849">
    <property type="entry name" value="Preprotein_translocase_YajC"/>
</dbReference>